<feature type="transmembrane region" description="Helical" evidence="6">
    <location>
        <begin position="331"/>
        <end position="352"/>
    </location>
</feature>
<protein>
    <recommendedName>
        <fullName evidence="9">LrgB-like protein</fullName>
    </recommendedName>
</protein>
<keyword evidence="8" id="KW-1185">Reference proteome</keyword>
<keyword evidence="2 6" id="KW-0812">Transmembrane</keyword>
<feature type="transmembrane region" description="Helical" evidence="6">
    <location>
        <begin position="32"/>
        <end position="56"/>
    </location>
</feature>
<feature type="transmembrane region" description="Helical" evidence="6">
    <location>
        <begin position="522"/>
        <end position="545"/>
    </location>
</feature>
<proteinExistence type="predicted"/>
<dbReference type="EMBL" id="KE148155">
    <property type="protein sequence ID" value="EPE05895.1"/>
    <property type="molecule type" value="Genomic_DNA"/>
</dbReference>
<reference evidence="7 8" key="1">
    <citation type="journal article" date="2013" name="BMC Genomics">
        <title>The genome and transcriptome of the pine saprophyte Ophiostoma piceae, and a comparison with the bark beetle-associated pine pathogen Grosmannia clavigera.</title>
        <authorList>
            <person name="Haridas S."/>
            <person name="Wang Y."/>
            <person name="Lim L."/>
            <person name="Massoumi Alamouti S."/>
            <person name="Jackman S."/>
            <person name="Docking R."/>
            <person name="Robertson G."/>
            <person name="Birol I."/>
            <person name="Bohlmann J."/>
            <person name="Breuil C."/>
        </authorList>
    </citation>
    <scope>NUCLEOTIDE SEQUENCE [LARGE SCALE GENOMIC DNA]</scope>
    <source>
        <strain evidence="7 8">UAMH 11346</strain>
    </source>
</reference>
<feature type="transmembrane region" description="Helical" evidence="6">
    <location>
        <begin position="466"/>
        <end position="487"/>
    </location>
</feature>
<evidence type="ECO:0000256" key="6">
    <source>
        <dbReference type="SAM" id="Phobius"/>
    </source>
</evidence>
<keyword evidence="3 6" id="KW-1133">Transmembrane helix</keyword>
<sequence length="754" mass="79302">MDRSDIEHAGSVSSTTQNRSFTRVLQQNKRKYYNGVVAVVLFLVWQLLICGLQQVTASIDDFPAAILAMILVAASMILASKFVTNLDHLYLEYLRGPTDLINRHMSIGFTVPFTMIMNGPMSSPRNVGIIIGGFIITGVLNTFFVFSISMIVQSTLMAIRLPYSRRTRVTAPPLGSTFMSYPVLSPPSLAPLDLHPPIIPVLRVHSCSSYGTAAASTAANHPSQDRVQSYVSESTTLTNNPSITSNSDGEHNIGSTRDSESGSPPPSAVHQVDNEKPSPVQESCAHRTLAALRTRGYSLACFAATHPVLSFSLVSIPLVGIPVSVGTNNDAALDSFVLFALWTGMLAAQAAVKQANSGPLTRLTPAVRNVLSTLLNAVLWSSLSTIAYLAAKAAARHRSLDDSLVVFSTSTTLADIIRPAPGSVHVGKPKYMGAGDIASSILNAGIVSWGLKLFECRNQLLSRAGITTLVVGAIIAVGNIVCGPFLVHCMDLTPPAKVLSFAARSVTLALAGPAMKNLGGDVGLNAAMVVFNGIVFQVAMGLGLYRWAGVKLAQGAQYFTATATTFMARRQGGPHTMTHAQTESDSESDSALDSDIDSVSDRVISSPVASRRASQSNLDLDTTHDRSPSAMSNASSSSSGSDDAIIKEIIQVPGRTTNGQSATGHGTFIGHMRGGGDAGGESSSFFSSKPDSASTVSAGMTIGINAAAMGTAYLYEDGSRSAPYAALSMTVFGVMTVIFTSIQPLAAWVISTVS</sequence>
<feature type="transmembrane region" description="Helical" evidence="6">
    <location>
        <begin position="437"/>
        <end position="454"/>
    </location>
</feature>
<dbReference type="PANTHER" id="PTHR30249:SF0">
    <property type="entry name" value="PLASTIDAL GLYCOLATE_GLYCERATE TRANSLOCATOR 1, CHLOROPLASTIC"/>
    <property type="match status" value="1"/>
</dbReference>
<evidence type="ECO:0000256" key="5">
    <source>
        <dbReference type="SAM" id="MobiDB-lite"/>
    </source>
</evidence>
<evidence type="ECO:0000256" key="1">
    <source>
        <dbReference type="ARBA" id="ARBA00004141"/>
    </source>
</evidence>
<evidence type="ECO:0008006" key="9">
    <source>
        <dbReference type="Google" id="ProtNLM"/>
    </source>
</evidence>
<evidence type="ECO:0000313" key="7">
    <source>
        <dbReference type="EMBL" id="EPE05895.1"/>
    </source>
</evidence>
<evidence type="ECO:0000256" key="4">
    <source>
        <dbReference type="ARBA" id="ARBA00023136"/>
    </source>
</evidence>
<comment type="subcellular location">
    <subcellularLocation>
        <location evidence="1">Membrane</location>
        <topology evidence="1">Multi-pass membrane protein</topology>
    </subcellularLocation>
</comment>
<feature type="transmembrane region" description="Helical" evidence="6">
    <location>
        <begin position="373"/>
        <end position="391"/>
    </location>
</feature>
<evidence type="ECO:0000256" key="2">
    <source>
        <dbReference type="ARBA" id="ARBA00022692"/>
    </source>
</evidence>
<dbReference type="VEuPathDB" id="FungiDB:F503_08426"/>
<accession>S3CYA8</accession>
<dbReference type="Pfam" id="PF04172">
    <property type="entry name" value="LrgB"/>
    <property type="match status" value="2"/>
</dbReference>
<dbReference type="OrthoDB" id="2502820at2759"/>
<feature type="region of interest" description="Disordered" evidence="5">
    <location>
        <begin position="217"/>
        <end position="281"/>
    </location>
</feature>
<dbReference type="Proteomes" id="UP000016923">
    <property type="component" value="Unassembled WGS sequence"/>
</dbReference>
<feature type="region of interest" description="Disordered" evidence="5">
    <location>
        <begin position="573"/>
        <end position="643"/>
    </location>
</feature>
<gene>
    <name evidence="7" type="ORF">F503_08426</name>
</gene>
<name>S3CYA8_OPHP1</name>
<dbReference type="eggNOG" id="ENOG502RS74">
    <property type="taxonomic scope" value="Eukaryota"/>
</dbReference>
<keyword evidence="4 6" id="KW-0472">Membrane</keyword>
<evidence type="ECO:0000313" key="8">
    <source>
        <dbReference type="Proteomes" id="UP000016923"/>
    </source>
</evidence>
<feature type="transmembrane region" description="Helical" evidence="6">
    <location>
        <begin position="100"/>
        <end position="117"/>
    </location>
</feature>
<dbReference type="AlphaFoldDB" id="S3CYA8"/>
<evidence type="ECO:0000256" key="3">
    <source>
        <dbReference type="ARBA" id="ARBA00022989"/>
    </source>
</evidence>
<feature type="transmembrane region" description="Helical" evidence="6">
    <location>
        <begin position="696"/>
        <end position="715"/>
    </location>
</feature>
<dbReference type="PANTHER" id="PTHR30249">
    <property type="entry name" value="PUTATIVE SEROTONIN TRANSPORTER"/>
    <property type="match status" value="1"/>
</dbReference>
<organism evidence="7 8">
    <name type="scientific">Ophiostoma piceae (strain UAMH 11346)</name>
    <name type="common">Sap stain fungus</name>
    <dbReference type="NCBI Taxonomy" id="1262450"/>
    <lineage>
        <taxon>Eukaryota</taxon>
        <taxon>Fungi</taxon>
        <taxon>Dikarya</taxon>
        <taxon>Ascomycota</taxon>
        <taxon>Pezizomycotina</taxon>
        <taxon>Sordariomycetes</taxon>
        <taxon>Sordariomycetidae</taxon>
        <taxon>Ophiostomatales</taxon>
        <taxon>Ophiostomataceae</taxon>
        <taxon>Ophiostoma</taxon>
    </lineage>
</organism>
<dbReference type="OMA" id="LYVLWTS"/>
<feature type="transmembrane region" description="Helical" evidence="6">
    <location>
        <begin position="727"/>
        <end position="750"/>
    </location>
</feature>
<dbReference type="HOGENOM" id="CLU_020485_0_0_1"/>
<dbReference type="GO" id="GO:0016020">
    <property type="term" value="C:membrane"/>
    <property type="evidence" value="ECO:0007669"/>
    <property type="project" value="UniProtKB-SubCell"/>
</dbReference>
<feature type="transmembrane region" description="Helical" evidence="6">
    <location>
        <begin position="297"/>
        <end position="319"/>
    </location>
</feature>
<dbReference type="InterPro" id="IPR007300">
    <property type="entry name" value="CidB/LrgB"/>
</dbReference>
<feature type="transmembrane region" description="Helical" evidence="6">
    <location>
        <begin position="62"/>
        <end position="79"/>
    </location>
</feature>
<feature type="compositionally biased region" description="Polar residues" evidence="5">
    <location>
        <begin position="225"/>
        <end position="247"/>
    </location>
</feature>
<feature type="transmembrane region" description="Helical" evidence="6">
    <location>
        <begin position="129"/>
        <end position="159"/>
    </location>
</feature>
<feature type="compositionally biased region" description="Acidic residues" evidence="5">
    <location>
        <begin position="584"/>
        <end position="598"/>
    </location>
</feature>
<feature type="compositionally biased region" description="Low complexity" evidence="5">
    <location>
        <begin position="628"/>
        <end position="643"/>
    </location>
</feature>